<feature type="chain" id="PRO_5044630249" evidence="13">
    <location>
        <begin position="27"/>
        <end position="735"/>
    </location>
</feature>
<dbReference type="GO" id="GO:0015891">
    <property type="term" value="P:siderophore transport"/>
    <property type="evidence" value="ECO:0007669"/>
    <property type="project" value="InterPro"/>
</dbReference>
<dbReference type="NCBIfam" id="TIGR01783">
    <property type="entry name" value="TonB-siderophor"/>
    <property type="match status" value="1"/>
</dbReference>
<dbReference type="GO" id="GO:0015344">
    <property type="term" value="F:siderophore uptake transmembrane transporter activity"/>
    <property type="evidence" value="ECO:0007669"/>
    <property type="project" value="TreeGrafter"/>
</dbReference>
<dbReference type="PANTHER" id="PTHR32552">
    <property type="entry name" value="FERRICHROME IRON RECEPTOR-RELATED"/>
    <property type="match status" value="1"/>
</dbReference>
<evidence type="ECO:0000256" key="6">
    <source>
        <dbReference type="ARBA" id="ARBA00023077"/>
    </source>
</evidence>
<feature type="compositionally biased region" description="Basic and acidic residues" evidence="12">
    <location>
        <begin position="52"/>
        <end position="63"/>
    </location>
</feature>
<evidence type="ECO:0000256" key="3">
    <source>
        <dbReference type="ARBA" id="ARBA00022448"/>
    </source>
</evidence>
<reference evidence="18 19" key="1">
    <citation type="submission" date="2019-10" db="EMBL/GenBank/DDBJ databases">
        <title>Evaluation of single-gene subtyping targets for Pseudomonas.</title>
        <authorList>
            <person name="Reichler S.J."/>
            <person name="Orsi R.H."/>
            <person name="Wiedmann M."/>
            <person name="Martin N.H."/>
            <person name="Murphy S.I."/>
        </authorList>
    </citation>
    <scope>NUCLEOTIDE SEQUENCE [LARGE SCALE GENOMIC DNA]</scope>
    <source>
        <strain evidence="17 18">FSL R10-1876</strain>
        <strain evidence="16 19">FSL R10-2107</strain>
    </source>
</reference>
<feature type="domain" description="TonB-dependent receptor plug" evidence="15">
    <location>
        <begin position="88"/>
        <end position="182"/>
    </location>
</feature>
<feature type="signal peptide" evidence="13">
    <location>
        <begin position="1"/>
        <end position="26"/>
    </location>
</feature>
<keyword evidence="19" id="KW-1185">Reference proteome</keyword>
<evidence type="ECO:0000256" key="4">
    <source>
        <dbReference type="ARBA" id="ARBA00022452"/>
    </source>
</evidence>
<evidence type="ECO:0000313" key="18">
    <source>
        <dbReference type="Proteomes" id="UP000466863"/>
    </source>
</evidence>
<evidence type="ECO:0000256" key="13">
    <source>
        <dbReference type="SAM" id="SignalP"/>
    </source>
</evidence>
<evidence type="ECO:0000256" key="11">
    <source>
        <dbReference type="RuleBase" id="RU003357"/>
    </source>
</evidence>
<keyword evidence="13" id="KW-0732">Signal</keyword>
<evidence type="ECO:0000256" key="7">
    <source>
        <dbReference type="ARBA" id="ARBA00023136"/>
    </source>
</evidence>
<dbReference type="InterPro" id="IPR039426">
    <property type="entry name" value="TonB-dep_rcpt-like"/>
</dbReference>
<dbReference type="Gene3D" id="2.170.130.10">
    <property type="entry name" value="TonB-dependent receptor, plug domain"/>
    <property type="match status" value="1"/>
</dbReference>
<dbReference type="AlphaFoldDB" id="A0A6A7ZHU1"/>
<dbReference type="InterPro" id="IPR012910">
    <property type="entry name" value="Plug_dom"/>
</dbReference>
<feature type="region of interest" description="Disordered" evidence="12">
    <location>
        <begin position="52"/>
        <end position="72"/>
    </location>
</feature>
<dbReference type="InterPro" id="IPR037066">
    <property type="entry name" value="Plug_dom_sf"/>
</dbReference>
<dbReference type="RefSeq" id="WP_053225519.1">
    <property type="nucleotide sequence ID" value="NZ_CP181271.1"/>
</dbReference>
<organism evidence="17 18">
    <name type="scientific">Pseudomonas helleri</name>
    <dbReference type="NCBI Taxonomy" id="1608996"/>
    <lineage>
        <taxon>Bacteria</taxon>
        <taxon>Pseudomonadati</taxon>
        <taxon>Pseudomonadota</taxon>
        <taxon>Gammaproteobacteria</taxon>
        <taxon>Pseudomonadales</taxon>
        <taxon>Pseudomonadaceae</taxon>
        <taxon>Pseudomonas</taxon>
    </lineage>
</organism>
<dbReference type="GO" id="GO:0038023">
    <property type="term" value="F:signaling receptor activity"/>
    <property type="evidence" value="ECO:0007669"/>
    <property type="project" value="InterPro"/>
</dbReference>
<dbReference type="CDD" id="cd01347">
    <property type="entry name" value="ligand_gated_channel"/>
    <property type="match status" value="1"/>
</dbReference>
<comment type="subcellular location">
    <subcellularLocation>
        <location evidence="1 10">Cell outer membrane</location>
        <topology evidence="1 10">Multi-pass membrane protein</topology>
    </subcellularLocation>
</comment>
<dbReference type="GO" id="GO:0009279">
    <property type="term" value="C:cell outer membrane"/>
    <property type="evidence" value="ECO:0007669"/>
    <property type="project" value="UniProtKB-SubCell"/>
</dbReference>
<evidence type="ECO:0000313" key="16">
    <source>
        <dbReference type="EMBL" id="MQU35080.1"/>
    </source>
</evidence>
<evidence type="ECO:0000259" key="14">
    <source>
        <dbReference type="Pfam" id="PF00593"/>
    </source>
</evidence>
<keyword evidence="6 11" id="KW-0798">TonB box</keyword>
<sequence>MLRNFSSRMPWATATCMLCITSSAYAAEGAGYVEPDGQKTSVELLPTHVDAQRDRLPAPRDAKSLPGEAPGQQVAAGSQLGILGNRDAMDTPFNVTAYTSKYIADSQARSIADVAAADPSVRVIFPRASYRDVYSIRGFNLFSYNMGLDGLYGMAPKQRYQAEFAERIEIFKGPDTFINGISLGGSVGGAINIVPKRATNDAVTTLTTSYESGNDVGTHLDVGRRFGEGNRFGIRFNGLGRGGDTALDDQSEKLGAMALSLDYQGDRLRLYGDFGVQRQTMDSPDWVATLATGVKTPPRVDADTNLGQSWTQIKSRDSYSVVRGEYDLNPDWTAFTSIGYSKTETTGIYVQPTALKSNGDYTGTIRSFPSGGEHIAGQAGLRGRFDTGAVGHNLTLATAYWNQNLKAGNTTLGSYASNAYNPVSVVKPDTSALASLDDIHRTSQVRYTSLALADTLEMFDERFQLTLGGREQKIESTNYSAQTGLQTSTYDRSKLSPAVGAVIKLQEHVSLYGNYVEALQQGPSAPSTAQNSGQTFAPVVARQVELGLKVDLDAWFTSLSAFQITQPSGTTDPQSNVYGVDGEQRNRGLEWNVSGEPLSGFRLLGGAMLLDARQVKTAGGLYDGNRAIGVARYQANLGAEWDAPMISGLTLSARAIRTGEQYIDSANTQSIDGWTRYDLGARYALKGLMDKPVLLRLAVENVLNKDYWASASTGRVSGVSRGAPRTVLVSSTFSF</sequence>
<dbReference type="EMBL" id="WIVV01000182">
    <property type="protein sequence ID" value="MQU45657.1"/>
    <property type="molecule type" value="Genomic_DNA"/>
</dbReference>
<keyword evidence="5 10" id="KW-0812">Transmembrane</keyword>
<keyword evidence="8 17" id="KW-0675">Receptor</keyword>
<gene>
    <name evidence="17" type="ORF">GHO28_24595</name>
    <name evidence="16" type="ORF">GHO30_27595</name>
</gene>
<dbReference type="InterPro" id="IPR036942">
    <property type="entry name" value="Beta-barrel_TonB_sf"/>
</dbReference>
<evidence type="ECO:0000256" key="10">
    <source>
        <dbReference type="PROSITE-ProRule" id="PRU01360"/>
    </source>
</evidence>
<evidence type="ECO:0000256" key="8">
    <source>
        <dbReference type="ARBA" id="ARBA00023170"/>
    </source>
</evidence>
<keyword evidence="4 10" id="KW-1134">Transmembrane beta strand</keyword>
<dbReference type="Proteomes" id="UP000470186">
    <property type="component" value="Unassembled WGS sequence"/>
</dbReference>
<comment type="caution">
    <text evidence="17">The sequence shown here is derived from an EMBL/GenBank/DDBJ whole genome shotgun (WGS) entry which is preliminary data.</text>
</comment>
<proteinExistence type="inferred from homology"/>
<comment type="similarity">
    <text evidence="2 10 11">Belongs to the TonB-dependent receptor family.</text>
</comment>
<dbReference type="PROSITE" id="PS52016">
    <property type="entry name" value="TONB_DEPENDENT_REC_3"/>
    <property type="match status" value="1"/>
</dbReference>
<evidence type="ECO:0000256" key="5">
    <source>
        <dbReference type="ARBA" id="ARBA00022692"/>
    </source>
</evidence>
<keyword evidence="7 10" id="KW-0472">Membrane</keyword>
<dbReference type="Gene3D" id="2.40.170.20">
    <property type="entry name" value="TonB-dependent receptor, beta-barrel domain"/>
    <property type="match status" value="1"/>
</dbReference>
<feature type="domain" description="TonB-dependent receptor-like beta-barrel" evidence="14">
    <location>
        <begin position="263"/>
        <end position="702"/>
    </location>
</feature>
<protein>
    <submittedName>
        <fullName evidence="17">TonB-dependent siderophore receptor</fullName>
    </submittedName>
</protein>
<evidence type="ECO:0000256" key="1">
    <source>
        <dbReference type="ARBA" id="ARBA00004571"/>
    </source>
</evidence>
<dbReference type="PANTHER" id="PTHR32552:SF82">
    <property type="entry name" value="FCUA PROTEIN"/>
    <property type="match status" value="1"/>
</dbReference>
<accession>A0A6A7ZHU1</accession>
<dbReference type="InterPro" id="IPR010105">
    <property type="entry name" value="TonB_sidphr_rcpt"/>
</dbReference>
<dbReference type="Proteomes" id="UP000466863">
    <property type="component" value="Unassembled WGS sequence"/>
</dbReference>
<dbReference type="SUPFAM" id="SSF56935">
    <property type="entry name" value="Porins"/>
    <property type="match status" value="1"/>
</dbReference>
<evidence type="ECO:0000256" key="9">
    <source>
        <dbReference type="ARBA" id="ARBA00023237"/>
    </source>
</evidence>
<evidence type="ECO:0000256" key="12">
    <source>
        <dbReference type="SAM" id="MobiDB-lite"/>
    </source>
</evidence>
<evidence type="ECO:0000259" key="15">
    <source>
        <dbReference type="Pfam" id="PF07715"/>
    </source>
</evidence>
<evidence type="ECO:0000256" key="2">
    <source>
        <dbReference type="ARBA" id="ARBA00009810"/>
    </source>
</evidence>
<evidence type="ECO:0000313" key="19">
    <source>
        <dbReference type="Proteomes" id="UP000470186"/>
    </source>
</evidence>
<dbReference type="Pfam" id="PF00593">
    <property type="entry name" value="TonB_dep_Rec_b-barrel"/>
    <property type="match status" value="1"/>
</dbReference>
<keyword evidence="3 10" id="KW-0813">Transport</keyword>
<name>A0A6A7ZHU1_9PSED</name>
<keyword evidence="9 10" id="KW-0998">Cell outer membrane</keyword>
<dbReference type="InterPro" id="IPR000531">
    <property type="entry name" value="Beta-barrel_TonB"/>
</dbReference>
<dbReference type="EMBL" id="WIVX01000260">
    <property type="protein sequence ID" value="MQU35080.1"/>
    <property type="molecule type" value="Genomic_DNA"/>
</dbReference>
<evidence type="ECO:0000313" key="17">
    <source>
        <dbReference type="EMBL" id="MQU45657.1"/>
    </source>
</evidence>
<dbReference type="Pfam" id="PF07715">
    <property type="entry name" value="Plug"/>
    <property type="match status" value="1"/>
</dbReference>